<dbReference type="EMBL" id="UYJE01000507">
    <property type="protein sequence ID" value="VDH93746.1"/>
    <property type="molecule type" value="Genomic_DNA"/>
</dbReference>
<accession>A0A8B6BPC7</accession>
<dbReference type="AlphaFoldDB" id="A0A8B6BPC7"/>
<sequence>MKFKETGKQFHGQTGQSNKTNWLVSWASGTNECLRQSMQGIGANMLPIAAIAVMIEDKNGQRTAIPLSDAPYGFYKTSHLFCVLPLPIETPFNFHISGSFAVTQDRNQLSIETSDAKKHCEFSWNKAVMEDAVVQSLFSLLKGLKEKNIKPGIDLQLLWPVFNSYVEDIYKATKNGFIAELLSSNQKVIFQSDLNRWTEFSSCRMLDPQLSNSDVGNIAYKHALQYLKNQKIILIQMPDWLLADFKVVCGDSINDYVISTEMFYEKVFSHW</sequence>
<dbReference type="Proteomes" id="UP000596742">
    <property type="component" value="Unassembled WGS sequence"/>
</dbReference>
<organism evidence="1 2">
    <name type="scientific">Mytilus galloprovincialis</name>
    <name type="common">Mediterranean mussel</name>
    <dbReference type="NCBI Taxonomy" id="29158"/>
    <lineage>
        <taxon>Eukaryota</taxon>
        <taxon>Metazoa</taxon>
        <taxon>Spiralia</taxon>
        <taxon>Lophotrochozoa</taxon>
        <taxon>Mollusca</taxon>
        <taxon>Bivalvia</taxon>
        <taxon>Autobranchia</taxon>
        <taxon>Pteriomorphia</taxon>
        <taxon>Mytilida</taxon>
        <taxon>Mytiloidea</taxon>
        <taxon>Mytilidae</taxon>
        <taxon>Mytilinae</taxon>
        <taxon>Mytilus</taxon>
    </lineage>
</organism>
<reference evidence="1" key="1">
    <citation type="submission" date="2018-11" db="EMBL/GenBank/DDBJ databases">
        <authorList>
            <person name="Alioto T."/>
            <person name="Alioto T."/>
        </authorList>
    </citation>
    <scope>NUCLEOTIDE SEQUENCE</scope>
</reference>
<proteinExistence type="predicted"/>
<dbReference type="PANTHER" id="PTHR46919">
    <property type="entry name" value="ZINC FINGER, C3HC4 TYPE (RING FINGER) FAMILY PROTEIN"/>
    <property type="match status" value="1"/>
</dbReference>
<name>A0A8B6BPC7_MYTGA</name>
<keyword evidence="2" id="KW-1185">Reference proteome</keyword>
<evidence type="ECO:0000313" key="2">
    <source>
        <dbReference type="Proteomes" id="UP000596742"/>
    </source>
</evidence>
<evidence type="ECO:0000313" key="1">
    <source>
        <dbReference type="EMBL" id="VDH93746.1"/>
    </source>
</evidence>
<gene>
    <name evidence="1" type="ORF">MGAL_10B067786</name>
</gene>
<comment type="caution">
    <text evidence="1">The sequence shown here is derived from an EMBL/GenBank/DDBJ whole genome shotgun (WGS) entry which is preliminary data.</text>
</comment>
<dbReference type="PANTHER" id="PTHR46919:SF2">
    <property type="entry name" value="SACSIN"/>
    <property type="match status" value="1"/>
</dbReference>
<dbReference type="OrthoDB" id="10495193at2759"/>
<protein>
    <submittedName>
        <fullName evidence="1">Uncharacterized protein</fullName>
    </submittedName>
</protein>